<evidence type="ECO:0008006" key="3">
    <source>
        <dbReference type="Google" id="ProtNLM"/>
    </source>
</evidence>
<sequence>MRRSDIFKTLTACVIIKDETERRAIIEKLKTTGIKEFLCYSSFKEAAANFAKYYSAACPDFIVANCTPESDTFSGNPLADLPLLVPAKEADAGSELKLTIMNMFKRKFKIC</sequence>
<dbReference type="RefSeq" id="WP_106601605.1">
    <property type="nucleotide sequence ID" value="NZ_PYGK01000003.1"/>
</dbReference>
<name>A0A2P8GH31_9BACT</name>
<dbReference type="Proteomes" id="UP000240978">
    <property type="component" value="Unassembled WGS sequence"/>
</dbReference>
<dbReference type="OrthoDB" id="9843846at2"/>
<evidence type="ECO:0000313" key="2">
    <source>
        <dbReference type="Proteomes" id="UP000240978"/>
    </source>
</evidence>
<evidence type="ECO:0000313" key="1">
    <source>
        <dbReference type="EMBL" id="PSL33278.1"/>
    </source>
</evidence>
<gene>
    <name evidence="1" type="ORF">CLV42_103261</name>
</gene>
<reference evidence="1 2" key="1">
    <citation type="submission" date="2018-03" db="EMBL/GenBank/DDBJ databases">
        <title>Genomic Encyclopedia of Archaeal and Bacterial Type Strains, Phase II (KMG-II): from individual species to whole genera.</title>
        <authorList>
            <person name="Goeker M."/>
        </authorList>
    </citation>
    <scope>NUCLEOTIDE SEQUENCE [LARGE SCALE GENOMIC DNA]</scope>
    <source>
        <strain evidence="1 2">DSM 18107</strain>
    </source>
</reference>
<dbReference type="AlphaFoldDB" id="A0A2P8GH31"/>
<accession>A0A2P8GH31</accession>
<protein>
    <recommendedName>
        <fullName evidence="3">Response regulatory domain-containing protein</fullName>
    </recommendedName>
</protein>
<proteinExistence type="predicted"/>
<dbReference type="EMBL" id="PYGK01000003">
    <property type="protein sequence ID" value="PSL33278.1"/>
    <property type="molecule type" value="Genomic_DNA"/>
</dbReference>
<keyword evidence="2" id="KW-1185">Reference proteome</keyword>
<comment type="caution">
    <text evidence="1">The sequence shown here is derived from an EMBL/GenBank/DDBJ whole genome shotgun (WGS) entry which is preliminary data.</text>
</comment>
<organism evidence="1 2">
    <name type="scientific">Chitinophaga ginsengisoli</name>
    <dbReference type="NCBI Taxonomy" id="363837"/>
    <lineage>
        <taxon>Bacteria</taxon>
        <taxon>Pseudomonadati</taxon>
        <taxon>Bacteroidota</taxon>
        <taxon>Chitinophagia</taxon>
        <taxon>Chitinophagales</taxon>
        <taxon>Chitinophagaceae</taxon>
        <taxon>Chitinophaga</taxon>
    </lineage>
</organism>